<gene>
    <name evidence="1" type="ORF">L6164_019661</name>
</gene>
<proteinExistence type="predicted"/>
<sequence>MAQQVLNSCFSLLLPAGLAWFSSYVYEFFVHDTSSVYGYSATKEKKCEEKRIIFEEEEENEDEVRFEPRRTCRTHESKAAFKQEMFVNLEFQSEEMILQP</sequence>
<evidence type="ECO:0000313" key="1">
    <source>
        <dbReference type="EMBL" id="KAI4327168.1"/>
    </source>
</evidence>
<accession>A0ACB9MTU3</accession>
<name>A0ACB9MTU3_BAUVA</name>
<protein>
    <submittedName>
        <fullName evidence="1">Uncharacterized protein</fullName>
    </submittedName>
</protein>
<reference evidence="1 2" key="1">
    <citation type="journal article" date="2022" name="DNA Res.">
        <title>Chromosomal-level genome assembly of the orchid tree Bauhinia variegata (Leguminosae; Cercidoideae) supports the allotetraploid origin hypothesis of Bauhinia.</title>
        <authorList>
            <person name="Zhong Y."/>
            <person name="Chen Y."/>
            <person name="Zheng D."/>
            <person name="Pang J."/>
            <person name="Liu Y."/>
            <person name="Luo S."/>
            <person name="Meng S."/>
            <person name="Qian L."/>
            <person name="Wei D."/>
            <person name="Dai S."/>
            <person name="Zhou R."/>
        </authorList>
    </citation>
    <scope>NUCLEOTIDE SEQUENCE [LARGE SCALE GENOMIC DNA]</scope>
    <source>
        <strain evidence="1">BV-YZ2020</strain>
    </source>
</reference>
<keyword evidence="2" id="KW-1185">Reference proteome</keyword>
<comment type="caution">
    <text evidence="1">The sequence shown here is derived from an EMBL/GenBank/DDBJ whole genome shotgun (WGS) entry which is preliminary data.</text>
</comment>
<evidence type="ECO:0000313" key="2">
    <source>
        <dbReference type="Proteomes" id="UP000828941"/>
    </source>
</evidence>
<organism evidence="1 2">
    <name type="scientific">Bauhinia variegata</name>
    <name type="common">Purple orchid tree</name>
    <name type="synonym">Phanera variegata</name>
    <dbReference type="NCBI Taxonomy" id="167791"/>
    <lineage>
        <taxon>Eukaryota</taxon>
        <taxon>Viridiplantae</taxon>
        <taxon>Streptophyta</taxon>
        <taxon>Embryophyta</taxon>
        <taxon>Tracheophyta</taxon>
        <taxon>Spermatophyta</taxon>
        <taxon>Magnoliopsida</taxon>
        <taxon>eudicotyledons</taxon>
        <taxon>Gunneridae</taxon>
        <taxon>Pentapetalae</taxon>
        <taxon>rosids</taxon>
        <taxon>fabids</taxon>
        <taxon>Fabales</taxon>
        <taxon>Fabaceae</taxon>
        <taxon>Cercidoideae</taxon>
        <taxon>Cercideae</taxon>
        <taxon>Bauhiniinae</taxon>
        <taxon>Bauhinia</taxon>
    </lineage>
</organism>
<dbReference type="Proteomes" id="UP000828941">
    <property type="component" value="Chromosome 8"/>
</dbReference>
<dbReference type="EMBL" id="CM039433">
    <property type="protein sequence ID" value="KAI4327168.1"/>
    <property type="molecule type" value="Genomic_DNA"/>
</dbReference>